<gene>
    <name evidence="5" type="ORF">HNP73_001792</name>
</gene>
<comment type="caution">
    <text evidence="5">The sequence shown here is derived from an EMBL/GenBank/DDBJ whole genome shotgun (WGS) entry which is preliminary data.</text>
</comment>
<dbReference type="InterPro" id="IPR036291">
    <property type="entry name" value="NAD(P)-bd_dom_sf"/>
</dbReference>
<keyword evidence="3" id="KW-0560">Oxidoreductase</keyword>
<dbReference type="InterPro" id="IPR002347">
    <property type="entry name" value="SDR_fam"/>
</dbReference>
<keyword evidence="4" id="KW-0520">NAD</keyword>
<dbReference type="Gene3D" id="3.40.50.720">
    <property type="entry name" value="NAD(P)-binding Rossmann-like Domain"/>
    <property type="match status" value="1"/>
</dbReference>
<protein>
    <submittedName>
        <fullName evidence="5">NAD(P)-dependent dehydrogenase (Short-subunit alcohol dehydrogenase family)</fullName>
    </submittedName>
</protein>
<keyword evidence="2" id="KW-0058">Aromatic hydrocarbons catabolism</keyword>
<evidence type="ECO:0000313" key="6">
    <source>
        <dbReference type="Proteomes" id="UP000549457"/>
    </source>
</evidence>
<organism evidence="5 6">
    <name type="scientific">Amaricoccus macauensis</name>
    <dbReference type="NCBI Taxonomy" id="57001"/>
    <lineage>
        <taxon>Bacteria</taxon>
        <taxon>Pseudomonadati</taxon>
        <taxon>Pseudomonadota</taxon>
        <taxon>Alphaproteobacteria</taxon>
        <taxon>Rhodobacterales</taxon>
        <taxon>Paracoccaceae</taxon>
        <taxon>Amaricoccus</taxon>
    </lineage>
</organism>
<name>A0A840SPT6_9RHOB</name>
<accession>A0A840SPT6</accession>
<dbReference type="PROSITE" id="PS00061">
    <property type="entry name" value="ADH_SHORT"/>
    <property type="match status" value="1"/>
</dbReference>
<comment type="similarity">
    <text evidence="1">Belongs to the short-chain dehydrogenases/reductases (SDR) family.</text>
</comment>
<dbReference type="Pfam" id="PF13561">
    <property type="entry name" value="adh_short_C2"/>
    <property type="match status" value="1"/>
</dbReference>
<dbReference type="PANTHER" id="PTHR43943">
    <property type="entry name" value="DEHYDROGENASE/REDUCTASE (SDR FAMILY) MEMBER 4"/>
    <property type="match status" value="1"/>
</dbReference>
<dbReference type="GO" id="GO:0016491">
    <property type="term" value="F:oxidoreductase activity"/>
    <property type="evidence" value="ECO:0007669"/>
    <property type="project" value="UniProtKB-KW"/>
</dbReference>
<evidence type="ECO:0000256" key="2">
    <source>
        <dbReference type="ARBA" id="ARBA00022797"/>
    </source>
</evidence>
<dbReference type="CDD" id="cd05233">
    <property type="entry name" value="SDR_c"/>
    <property type="match status" value="1"/>
</dbReference>
<dbReference type="FunFam" id="3.40.50.720:FF:000084">
    <property type="entry name" value="Short-chain dehydrogenase reductase"/>
    <property type="match status" value="1"/>
</dbReference>
<dbReference type="AlphaFoldDB" id="A0A840SPT6"/>
<reference evidence="5 6" key="1">
    <citation type="submission" date="2020-08" db="EMBL/GenBank/DDBJ databases">
        <title>Genomic Encyclopedia of Type Strains, Phase IV (KMG-IV): sequencing the most valuable type-strain genomes for metagenomic binning, comparative biology and taxonomic classification.</title>
        <authorList>
            <person name="Goeker M."/>
        </authorList>
    </citation>
    <scope>NUCLEOTIDE SEQUENCE [LARGE SCALE GENOMIC DNA]</scope>
    <source>
        <strain evidence="5 6">DSM 101730</strain>
    </source>
</reference>
<dbReference type="EMBL" id="JACHFM010000002">
    <property type="protein sequence ID" value="MBB5221856.1"/>
    <property type="molecule type" value="Genomic_DNA"/>
</dbReference>
<dbReference type="PRINTS" id="PR00081">
    <property type="entry name" value="GDHRDH"/>
</dbReference>
<dbReference type="PRINTS" id="PR00080">
    <property type="entry name" value="SDRFAMILY"/>
</dbReference>
<sequence length="263" mass="27930">MDLGLRDKVAVITGGSIGIGLAVAEGLAAERAGVVLAARDAARVEGEAARIADRFGVKTLGVSCDVATADGCAALVKAVADRFGGADILINNAGTGSNETVMDAPDDKWQAYWDLHVMAAVRLARGFAPQMKTRGGGVILHNASICAVQPLWYEPIYNTTKSALMMFSKCLATELVGDNIRVNCINPGLILTPDWKKTATQLTAETGGDWQGYLQSVADEHAPIRRFATPEELAHFFVFLCSDKATYSIGSTYFVDGGMLKTI</sequence>
<dbReference type="RefSeq" id="WP_184148310.1">
    <property type="nucleotide sequence ID" value="NZ_JACHFM010000002.1"/>
</dbReference>
<evidence type="ECO:0000256" key="3">
    <source>
        <dbReference type="ARBA" id="ARBA00023002"/>
    </source>
</evidence>
<evidence type="ECO:0000256" key="1">
    <source>
        <dbReference type="ARBA" id="ARBA00006484"/>
    </source>
</evidence>
<dbReference type="PANTHER" id="PTHR43943:SF17">
    <property type="entry name" value="3-PHENYLPROPIONATE-DIHYDRODIOL_CINNAMIC ACID-DIHYDRODIOL DEHYDROGENASE"/>
    <property type="match status" value="1"/>
</dbReference>
<dbReference type="InterPro" id="IPR020904">
    <property type="entry name" value="Sc_DH/Rdtase_CS"/>
</dbReference>
<dbReference type="Proteomes" id="UP000549457">
    <property type="component" value="Unassembled WGS sequence"/>
</dbReference>
<evidence type="ECO:0000256" key="4">
    <source>
        <dbReference type="ARBA" id="ARBA00023027"/>
    </source>
</evidence>
<proteinExistence type="inferred from homology"/>
<evidence type="ECO:0000313" key="5">
    <source>
        <dbReference type="EMBL" id="MBB5221856.1"/>
    </source>
</evidence>
<dbReference type="SUPFAM" id="SSF51735">
    <property type="entry name" value="NAD(P)-binding Rossmann-fold domains"/>
    <property type="match status" value="1"/>
</dbReference>
<keyword evidence="6" id="KW-1185">Reference proteome</keyword>